<gene>
    <name evidence="6" type="ORF">PCOR1329_LOCUS31097</name>
</gene>
<dbReference type="InterPro" id="IPR012337">
    <property type="entry name" value="RNaseH-like_sf"/>
</dbReference>
<proteinExistence type="predicted"/>
<accession>A0ABN9SNE0</accession>
<feature type="compositionally biased region" description="Acidic residues" evidence="3">
    <location>
        <begin position="981"/>
        <end position="1007"/>
    </location>
</feature>
<dbReference type="PROSITE" id="PS50994">
    <property type="entry name" value="INTEGRASE"/>
    <property type="match status" value="1"/>
</dbReference>
<feature type="compositionally biased region" description="Acidic residues" evidence="3">
    <location>
        <begin position="1433"/>
        <end position="1448"/>
    </location>
</feature>
<feature type="coiled-coil region" evidence="2">
    <location>
        <begin position="320"/>
        <end position="368"/>
    </location>
</feature>
<keyword evidence="1" id="KW-0862">Zinc</keyword>
<dbReference type="SUPFAM" id="SSF53098">
    <property type="entry name" value="Ribonuclease H-like"/>
    <property type="match status" value="1"/>
</dbReference>
<evidence type="ECO:0000256" key="1">
    <source>
        <dbReference type="PROSITE-ProRule" id="PRU00723"/>
    </source>
</evidence>
<evidence type="ECO:0000259" key="5">
    <source>
        <dbReference type="PROSITE" id="PS50994"/>
    </source>
</evidence>
<name>A0ABN9SNE0_9DINO</name>
<feature type="zinc finger region" description="C3H1-type" evidence="1">
    <location>
        <begin position="761"/>
        <end position="788"/>
    </location>
</feature>
<feature type="region of interest" description="Disordered" evidence="3">
    <location>
        <begin position="976"/>
        <end position="1008"/>
    </location>
</feature>
<protein>
    <submittedName>
        <fullName evidence="6">Uncharacterized protein</fullName>
    </submittedName>
</protein>
<dbReference type="InterPro" id="IPR001584">
    <property type="entry name" value="Integrase_cat-core"/>
</dbReference>
<comment type="caution">
    <text evidence="6">The sequence shown here is derived from an EMBL/GenBank/DDBJ whole genome shotgun (WGS) entry which is preliminary data.</text>
</comment>
<dbReference type="SMART" id="SM00356">
    <property type="entry name" value="ZnF_C3H1"/>
    <property type="match status" value="2"/>
</dbReference>
<feature type="compositionally biased region" description="Basic and acidic residues" evidence="3">
    <location>
        <begin position="1449"/>
        <end position="1470"/>
    </location>
</feature>
<dbReference type="Gene3D" id="4.10.1000.10">
    <property type="entry name" value="Zinc finger, CCCH-type"/>
    <property type="match status" value="1"/>
</dbReference>
<evidence type="ECO:0000313" key="6">
    <source>
        <dbReference type="EMBL" id="CAK0833377.1"/>
    </source>
</evidence>
<feature type="region of interest" description="Disordered" evidence="3">
    <location>
        <begin position="425"/>
        <end position="462"/>
    </location>
</feature>
<dbReference type="PANTHER" id="PTHR11439">
    <property type="entry name" value="GAG-POL-RELATED RETROTRANSPOSON"/>
    <property type="match status" value="1"/>
</dbReference>
<feature type="zinc finger region" description="C3H1-type" evidence="1">
    <location>
        <begin position="715"/>
        <end position="742"/>
    </location>
</feature>
<dbReference type="PROSITE" id="PS50103">
    <property type="entry name" value="ZF_C3H1"/>
    <property type="match status" value="2"/>
</dbReference>
<feature type="domain" description="Integrase catalytic" evidence="5">
    <location>
        <begin position="1117"/>
        <end position="1280"/>
    </location>
</feature>
<evidence type="ECO:0000313" key="7">
    <source>
        <dbReference type="Proteomes" id="UP001189429"/>
    </source>
</evidence>
<sequence length="2424" mass="268996">MDPVAGPPSPGRQEQQGAADRSRSPHIPIADEAADLSADFARELSRIIENVDEERIHERMEEFEVEARRSRWEAEETVARRLRERYAAEAVVESSVRDEAIQAAEHSARHGMQAIRAEAQERERLRDQQLFAELRQRVEIVEHEAAQNQDVRWRQVVEGIAEECRDRCRAELHGELGVQQQQFLLTEEGVERQVAARFRELEANAERRVRLTEEGLRNECVHLEGRNDVLELRAHTRAAEAARVQAVATARQQIAVEAREKLFLDEQSVFEERIDMLREHVHEESEEAAVWRWQSDSTHEQLQESNRYSEVFSTEANEYIQKLGNEISDAFQRCAEATARATRTEALAESEMRKVAEVRRELAVAQRSAQHVGMTPAPPPRAPITMLPPLAKRVVNPLTSSGFRIGDAANRSRVDPTATAPLAAAPAMPSAASQGTVPSSGIGASPPAQHCIASSDSEDEDEAFMRRRTTVKEMKIDPLTSAAGLRKWTNALMTECCRVSNRSKVRAMKYVKSAFEAGRVEDVEYIPKKWDLFDTELCSALKSGASGAIDRQLTLYQEKNARLGTPTSGRAVLYMILRRFELDHGKAHRVHLTALNALKYNGDLEVYLDALDARLALMTVEPDEALLLAIVEPELRKVPDLAFEFAQFDRALDDAPEKTLEFLYDSARRACARATQNKTVDALTPTPKQVKQVRQATPKGKAKAAAREPAKLVPEHPQVACGFWRSGSCKFGDNCKHVHWKDSVHTPTAAWPAGTAVTLGRQPGDRCKFFADGKCSHGDKCIYKHGDGDKRDLAAVLKAKREADAKQKGKGGGKKLHLCSSESLWGTSDKWVLDTAASFDASGKGLQGAHKDLHDQVAVETGGGNVHCDRAVVTHLSEIGEDVEATVLEDADETVRVLTVGRRCAQLGFEFTWKPFAPAPDVFRPDGRRVDVKVDPDFVPYVESQPKPRRDPSAGKRLLVNVAVVDDDALIDDVLPLEADPPQDDDVDQEADEHEEDEKDVEQEGGEEISQIGIVDEAVEPGQDDAARHVARVLEGGITSYDGDLMQDDKIFLRIQLEDSVDDIVLPCDTSRLTKEHLTLHQPAMPKYCPGCRGGKHAKWPSRRRPVSGVCVRCADADERPFGACVHLDHIVMQPGSEAPRSAKYSLNMLDLRTKFAGVFPASSRDADTIVEAHHTFDNAVPEIRRWWSDNAPELAAASRRIRRMRPFAHYRSIPRAPQSNGVIERFNRTVVEGARALLLMAAFPASWWVCAICYWCMQYNGHCRGADGFTPYERRYTTSAEYEQYPFGALVFVAAARRAGAKPSKWSPRMVPHVLVGIGCGPGFAWNRTYGVVKLEHLLNSDRPSRAGIRYSAEVDFPDRIIFPIRQRLKLAGASKDASFPAPAVTGDNESWALQLSEVSEEPGDEAYDGAMEENAPKLEPGNFVESVVLDPEDSQAADDPEPEEEVVERNGGEQAATEHEPKDEPAELGRAELEVEGNRAPKGWRIDTFPHGHHTRTISVPPWSRRPPTVLPEAWLMFKKSHQEKLRQEWKEKGPVGFAAQEARKAAYEHAKRTRGSLPASAVDAAREDARGPPAPEVPAVAQLMYVGRDRPSATPENEAAQVQDVPAAATAGAVATRLSQSGLQGDILRTARTKIQSGQFKVVVVDISTEEDSNIAELMPQHALTVRVTEGDELCRKETIRALHGIVRACSQLGIPLHVWVSTVRTPGELPDRPVVVAVGLCRHVVKQGGYIYWGWPPTSSVWLRTDVRQLLEYAGSDPRDVSMASLSESAVEGQSEDPIKRRTNDLLRVFTNSAGLLKLLEPHAQVPEMPLESIDGCRDESVDLRGPCSQELARLIWQSILPIAGGHADHDDIAQNDVGRKTPKWSVLVTRKVPLKSEEAKSAKARAAIDKELSGHRARKTWDESTVREYKDLMLDNSKAEVMTGRIFGILGETNAEAEHEEDRRMKFRAVFQGSNIRTKAGTAAVNLYEEVSNSPASFVAIRCTMAARINVDGRIETWVEIPREWWPDSWFEGGDRSKPLYVRPVCLLLLALYGHPEAGALWEKKLTQVLLGLGWHSVPSWPGAFVHADGSMLTVYVDDLLLAALGCKADAHWEALCKRIEFKDEPAPVNKFIGAYYALDPFDPKLPDAPRTVTTSMIDYTRAMVERFCTDAGLRITRPVDTPYISAESWAQDSEEAGRFADVAASHSASSLFLCRVGRPDLAAATQRLCSGVSRWTTVHDLAFIRVMTYAACTSTHVLKGTLAPADVDDLLLLTYSDADWNGDPMTSKSVTGWWIELFSPASGRSFPLSWGCSQQSSTGGSTAETETVAFSHVVRREAIPIQMLLDEVLPRRIGIACRVDNMQTIQAVTKGYSKRLRHLPRTQRVCVGMLHEMLNDRGLQLSIEHCPTLQMKADLFTKVLNGPKFRAALEMIHMMPQA</sequence>
<dbReference type="Proteomes" id="UP001189429">
    <property type="component" value="Unassembled WGS sequence"/>
</dbReference>
<feature type="domain" description="C3H1-type" evidence="4">
    <location>
        <begin position="715"/>
        <end position="742"/>
    </location>
</feature>
<keyword evidence="1" id="KW-0479">Metal-binding</keyword>
<dbReference type="EMBL" id="CAUYUJ010012147">
    <property type="protein sequence ID" value="CAK0833377.1"/>
    <property type="molecule type" value="Genomic_DNA"/>
</dbReference>
<evidence type="ECO:0000256" key="3">
    <source>
        <dbReference type="SAM" id="MobiDB-lite"/>
    </source>
</evidence>
<evidence type="ECO:0000256" key="2">
    <source>
        <dbReference type="SAM" id="Coils"/>
    </source>
</evidence>
<evidence type="ECO:0000259" key="4">
    <source>
        <dbReference type="PROSITE" id="PS50103"/>
    </source>
</evidence>
<dbReference type="PANTHER" id="PTHR11439:SF483">
    <property type="entry name" value="PEPTIDE SYNTHASE GLIP-LIKE, PUTATIVE (AFU_ORTHOLOGUE AFUA_3G12920)-RELATED"/>
    <property type="match status" value="1"/>
</dbReference>
<organism evidence="6 7">
    <name type="scientific">Prorocentrum cordatum</name>
    <dbReference type="NCBI Taxonomy" id="2364126"/>
    <lineage>
        <taxon>Eukaryota</taxon>
        <taxon>Sar</taxon>
        <taxon>Alveolata</taxon>
        <taxon>Dinophyceae</taxon>
        <taxon>Prorocentrales</taxon>
        <taxon>Prorocentraceae</taxon>
        <taxon>Prorocentrum</taxon>
    </lineage>
</organism>
<dbReference type="InterPro" id="IPR000571">
    <property type="entry name" value="Znf_CCCH"/>
</dbReference>
<feature type="region of interest" description="Disordered" evidence="3">
    <location>
        <begin position="1433"/>
        <end position="1470"/>
    </location>
</feature>
<keyword evidence="1" id="KW-0863">Zinc-finger</keyword>
<keyword evidence="2" id="KW-0175">Coiled coil</keyword>
<reference evidence="6" key="1">
    <citation type="submission" date="2023-10" db="EMBL/GenBank/DDBJ databases">
        <authorList>
            <person name="Chen Y."/>
            <person name="Shah S."/>
            <person name="Dougan E. K."/>
            <person name="Thang M."/>
            <person name="Chan C."/>
        </authorList>
    </citation>
    <scope>NUCLEOTIDE SEQUENCE [LARGE SCALE GENOMIC DNA]</scope>
</reference>
<feature type="compositionally biased region" description="Pro residues" evidence="3">
    <location>
        <begin position="1"/>
        <end position="10"/>
    </location>
</feature>
<dbReference type="InterPro" id="IPR036397">
    <property type="entry name" value="RNaseH_sf"/>
</dbReference>
<feature type="region of interest" description="Disordered" evidence="3">
    <location>
        <begin position="1"/>
        <end position="33"/>
    </location>
</feature>
<keyword evidence="7" id="KW-1185">Reference proteome</keyword>
<dbReference type="CDD" id="cd09272">
    <property type="entry name" value="RNase_HI_RT_Ty1"/>
    <property type="match status" value="1"/>
</dbReference>
<dbReference type="Gene3D" id="3.30.420.10">
    <property type="entry name" value="Ribonuclease H-like superfamily/Ribonuclease H"/>
    <property type="match status" value="1"/>
</dbReference>
<feature type="domain" description="C3H1-type" evidence="4">
    <location>
        <begin position="761"/>
        <end position="788"/>
    </location>
</feature>